<reference evidence="4" key="2">
    <citation type="journal article" date="2017" name="Stand. Genomic Sci.">
        <title>Complete genome sequence of the sulfur-oxidizing chemolithoautotrophic Sulfurovum lithotrophicum 42BKTT.</title>
        <authorList>
            <person name="Jeon W."/>
            <person name="Priscilla L."/>
            <person name="Park G."/>
            <person name="Lee H."/>
            <person name="Lee N."/>
            <person name="Lee D."/>
            <person name="Kwon H."/>
            <person name="Ahn I."/>
            <person name="Lee C."/>
            <person name="Lee H."/>
            <person name="Ahn J."/>
        </authorList>
    </citation>
    <scope>NUCLEOTIDE SEQUENCE [LARGE SCALE GENOMIC DNA]</scope>
    <source>
        <strain evidence="4">ATCC BAA-797 / 42BKT</strain>
    </source>
</reference>
<reference evidence="3 4" key="1">
    <citation type="submission" date="2015-04" db="EMBL/GenBank/DDBJ databases">
        <title>Complete genome sequence of Sulfurovum lithotrophicum ATCC BAA-797T.</title>
        <authorList>
            <person name="Ahn J."/>
            <person name="Park G."/>
            <person name="Jeon W."/>
            <person name="Jang Y."/>
            <person name="Jang M."/>
            <person name="Lee H."/>
            <person name="Lee H."/>
        </authorList>
    </citation>
    <scope>NUCLEOTIDE SEQUENCE [LARGE SCALE GENOMIC DNA]</scope>
    <source>
        <strain evidence="4">ATCC BAA-797 / 42BKT</strain>
    </source>
</reference>
<dbReference type="KEGG" id="slh:YH65_01050"/>
<dbReference type="InterPro" id="IPR025420">
    <property type="entry name" value="DUF4143"/>
</dbReference>
<evidence type="ECO:0000313" key="4">
    <source>
        <dbReference type="Proteomes" id="UP000034444"/>
    </source>
</evidence>
<evidence type="ECO:0000259" key="2">
    <source>
        <dbReference type="Pfam" id="PF13635"/>
    </source>
</evidence>
<dbReference type="Proteomes" id="UP000034444">
    <property type="component" value="Chromosome"/>
</dbReference>
<dbReference type="Pfam" id="PF13173">
    <property type="entry name" value="AAA_14"/>
    <property type="match status" value="1"/>
</dbReference>
<dbReference type="AlphaFoldDB" id="A0A7U4LZK5"/>
<gene>
    <name evidence="3" type="ORF">YH65_01050</name>
</gene>
<dbReference type="Gene3D" id="3.40.50.300">
    <property type="entry name" value="P-loop containing nucleotide triphosphate hydrolases"/>
    <property type="match status" value="1"/>
</dbReference>
<sequence length="430" mass="50280">MKKKEELKRIIRDFHLNAKFDVKPRTLQPPVDTKKIITLIGVRRCGKTSILYDMINQLSEKIDKTRILFLNFEDERLELRIDELDLVLQAFLELYPEQNLSECYFFFDEIQNITGWEKFVRRMYDTISKNIFITGSNSKLLSSEIATSLRGRTLSFEVYPLSFSEYLAFKDIDVDLYSSKSIAHVKNAQEKFLTNGGFPETLFLEDQYKNKILQEYFNVLLYKDLAERYNITNTVALKFFLKRIIASSTKQVSINKIYNELKSSGIKIGKNTLYDFLDYVQNIYLALVLHKYDKSLVQKELGEKKIYSIDIGLNNATAFKFSDDIGKSLENAVFLELKRNGQDIFYYRDANHECDFIVNENNCIAQAIQVTYDMSVEDTKNREMKGLLAACKNFNLQKGTIVTYDQEDAILENNIKIELIPFYKWQLNDK</sequence>
<dbReference type="PANTHER" id="PTHR33295">
    <property type="entry name" value="ATPASE"/>
    <property type="match status" value="1"/>
</dbReference>
<dbReference type="InterPro" id="IPR027417">
    <property type="entry name" value="P-loop_NTPase"/>
</dbReference>
<accession>A0A7U4LZK5</accession>
<feature type="domain" description="DUF4143" evidence="2">
    <location>
        <begin position="223"/>
        <end position="369"/>
    </location>
</feature>
<dbReference type="SUPFAM" id="SSF52540">
    <property type="entry name" value="P-loop containing nucleoside triphosphate hydrolases"/>
    <property type="match status" value="1"/>
</dbReference>
<organism evidence="3 4">
    <name type="scientific">Sulfurovum lithotrophicum</name>
    <dbReference type="NCBI Taxonomy" id="206403"/>
    <lineage>
        <taxon>Bacteria</taxon>
        <taxon>Pseudomonadati</taxon>
        <taxon>Campylobacterota</taxon>
        <taxon>Epsilonproteobacteria</taxon>
        <taxon>Campylobacterales</taxon>
        <taxon>Sulfurovaceae</taxon>
        <taxon>Sulfurovum</taxon>
    </lineage>
</organism>
<proteinExistence type="predicted"/>
<dbReference type="OrthoDB" id="9801684at2"/>
<protein>
    <submittedName>
        <fullName evidence="3">ATPase</fullName>
    </submittedName>
</protein>
<feature type="domain" description="AAA" evidence="1">
    <location>
        <begin position="34"/>
        <end position="167"/>
    </location>
</feature>
<evidence type="ECO:0000259" key="1">
    <source>
        <dbReference type="Pfam" id="PF13173"/>
    </source>
</evidence>
<keyword evidence="4" id="KW-1185">Reference proteome</keyword>
<dbReference type="InterPro" id="IPR041682">
    <property type="entry name" value="AAA_14"/>
</dbReference>
<dbReference type="PANTHER" id="PTHR33295:SF8">
    <property type="entry name" value="AAA+ ATPASE DOMAIN-CONTAINING PROTEIN"/>
    <property type="match status" value="1"/>
</dbReference>
<evidence type="ECO:0000313" key="3">
    <source>
        <dbReference type="EMBL" id="AKF24145.1"/>
    </source>
</evidence>
<dbReference type="RefSeq" id="WP_046550251.1">
    <property type="nucleotide sequence ID" value="NZ_CP011308.1"/>
</dbReference>
<dbReference type="EMBL" id="CP011308">
    <property type="protein sequence ID" value="AKF24145.1"/>
    <property type="molecule type" value="Genomic_DNA"/>
</dbReference>
<dbReference type="Pfam" id="PF13635">
    <property type="entry name" value="DUF4143"/>
    <property type="match status" value="1"/>
</dbReference>
<name>A0A7U4LZK5_9BACT</name>